<gene>
    <name evidence="7" type="ORF">J2S11_003969</name>
</gene>
<keyword evidence="5 6" id="KW-0472">Membrane</keyword>
<dbReference type="NCBIfam" id="NF037997">
    <property type="entry name" value="Na_Pi_symport"/>
    <property type="match status" value="1"/>
</dbReference>
<dbReference type="EMBL" id="JAUSTY010000023">
    <property type="protein sequence ID" value="MDQ0168039.1"/>
    <property type="molecule type" value="Genomic_DNA"/>
</dbReference>
<evidence type="ECO:0000313" key="8">
    <source>
        <dbReference type="Proteomes" id="UP001235840"/>
    </source>
</evidence>
<accession>A0ABT9W471</accession>
<dbReference type="PANTHER" id="PTHR10010">
    <property type="entry name" value="SOLUTE CARRIER FAMILY 34 SODIUM PHOSPHATE , MEMBER 2-RELATED"/>
    <property type="match status" value="1"/>
</dbReference>
<evidence type="ECO:0000313" key="7">
    <source>
        <dbReference type="EMBL" id="MDQ0168039.1"/>
    </source>
</evidence>
<feature type="transmembrane region" description="Helical" evidence="6">
    <location>
        <begin position="49"/>
        <end position="74"/>
    </location>
</feature>
<reference evidence="7 8" key="1">
    <citation type="submission" date="2023-07" db="EMBL/GenBank/DDBJ databases">
        <title>Genomic Encyclopedia of Type Strains, Phase IV (KMG-IV): sequencing the most valuable type-strain genomes for metagenomic binning, comparative biology and taxonomic classification.</title>
        <authorList>
            <person name="Goeker M."/>
        </authorList>
    </citation>
    <scope>NUCLEOTIDE SEQUENCE [LARGE SCALE GENOMIC DNA]</scope>
    <source>
        <strain evidence="7 8">DSM 12751</strain>
    </source>
</reference>
<keyword evidence="3 6" id="KW-0812">Transmembrane</keyword>
<feature type="transmembrane region" description="Helical" evidence="6">
    <location>
        <begin position="110"/>
        <end position="127"/>
    </location>
</feature>
<evidence type="ECO:0000256" key="3">
    <source>
        <dbReference type="ARBA" id="ARBA00022692"/>
    </source>
</evidence>
<proteinExistence type="predicted"/>
<evidence type="ECO:0000256" key="1">
    <source>
        <dbReference type="ARBA" id="ARBA00004651"/>
    </source>
</evidence>
<comment type="subcellular location">
    <subcellularLocation>
        <location evidence="1">Cell membrane</location>
        <topology evidence="1">Multi-pass membrane protein</topology>
    </subcellularLocation>
</comment>
<evidence type="ECO:0000256" key="6">
    <source>
        <dbReference type="SAM" id="Phobius"/>
    </source>
</evidence>
<protein>
    <submittedName>
        <fullName evidence="7">Phosphate:Na+ symporter</fullName>
    </submittedName>
</protein>
<evidence type="ECO:0000256" key="5">
    <source>
        <dbReference type="ARBA" id="ARBA00023136"/>
    </source>
</evidence>
<dbReference type="RefSeq" id="WP_307397465.1">
    <property type="nucleotide sequence ID" value="NZ_BAAADK010000015.1"/>
</dbReference>
<feature type="transmembrane region" description="Helical" evidence="6">
    <location>
        <begin position="206"/>
        <end position="233"/>
    </location>
</feature>
<evidence type="ECO:0000256" key="2">
    <source>
        <dbReference type="ARBA" id="ARBA00022475"/>
    </source>
</evidence>
<sequence length="315" mass="34047">MILREFVLPFTTGIAIFLFGMQVMRIGFENLFLNHIQKWLSRLTKNTWTGLLTGTITTAILQSSSAVTLLTIAFTNARLLTFKQGLGIVLGANIGTTLTTELLAFRLDKWSIYLFVAGVLLFLLPQAKLRSAGLAIGGFALLFIGMNTMQSITPLIKETGIIEALFSSNEQSLMMGISVGTIITALIQSSTATIAIAMNLINDQLITISIAIAIVLGSNIGTCGTALIGCIGANRASKQIALSHVLLNVGGVLLFYFFIPLLSSAVVWMTPVVTQQVAHAQTLFNVVCSLLILPFISHFEKLVLYLLPSSKKNKH</sequence>
<comment type="caution">
    <text evidence="7">The sequence shown here is derived from an EMBL/GenBank/DDBJ whole genome shotgun (WGS) entry which is preliminary data.</text>
</comment>
<dbReference type="InterPro" id="IPR003841">
    <property type="entry name" value="Na/Pi_transpt"/>
</dbReference>
<evidence type="ECO:0000256" key="4">
    <source>
        <dbReference type="ARBA" id="ARBA00022989"/>
    </source>
</evidence>
<keyword evidence="2" id="KW-1003">Cell membrane</keyword>
<dbReference type="Proteomes" id="UP001235840">
    <property type="component" value="Unassembled WGS sequence"/>
</dbReference>
<feature type="transmembrane region" description="Helical" evidence="6">
    <location>
        <begin position="133"/>
        <end position="152"/>
    </location>
</feature>
<keyword evidence="8" id="KW-1185">Reference proteome</keyword>
<feature type="transmembrane region" description="Helical" evidence="6">
    <location>
        <begin position="245"/>
        <end position="270"/>
    </location>
</feature>
<feature type="transmembrane region" description="Helical" evidence="6">
    <location>
        <begin position="173"/>
        <end position="200"/>
    </location>
</feature>
<organism evidence="7 8">
    <name type="scientific">Caldalkalibacillus horti</name>
    <dbReference type="NCBI Taxonomy" id="77523"/>
    <lineage>
        <taxon>Bacteria</taxon>
        <taxon>Bacillati</taxon>
        <taxon>Bacillota</taxon>
        <taxon>Bacilli</taxon>
        <taxon>Bacillales</taxon>
        <taxon>Bacillaceae</taxon>
        <taxon>Caldalkalibacillus</taxon>
    </lineage>
</organism>
<keyword evidence="4 6" id="KW-1133">Transmembrane helix</keyword>
<dbReference type="NCBIfam" id="TIGR00704">
    <property type="entry name" value="NaPi_cotrn_rel"/>
    <property type="match status" value="1"/>
</dbReference>
<feature type="transmembrane region" description="Helical" evidence="6">
    <location>
        <begin position="282"/>
        <end position="307"/>
    </location>
</feature>
<dbReference type="Pfam" id="PF02690">
    <property type="entry name" value="Na_Pi_cotrans"/>
    <property type="match status" value="2"/>
</dbReference>
<feature type="transmembrane region" description="Helical" evidence="6">
    <location>
        <begin position="6"/>
        <end position="28"/>
    </location>
</feature>
<name>A0ABT9W471_9BACI</name>
<feature type="transmembrane region" description="Helical" evidence="6">
    <location>
        <begin position="86"/>
        <end position="105"/>
    </location>
</feature>
<dbReference type="InterPro" id="IPR004633">
    <property type="entry name" value="NaPi_cotrn-rel/YqeW-like"/>
</dbReference>
<dbReference type="PANTHER" id="PTHR10010:SF46">
    <property type="entry name" value="SODIUM-DEPENDENT PHOSPHATE TRANSPORT PROTEIN 2B"/>
    <property type="match status" value="1"/>
</dbReference>